<feature type="domain" description="Chemotaxis phosphatase CheX-like" evidence="4">
    <location>
        <begin position="66"/>
        <end position="144"/>
    </location>
</feature>
<evidence type="ECO:0000313" key="5">
    <source>
        <dbReference type="EMBL" id="ALM75343.1"/>
    </source>
</evidence>
<keyword evidence="1" id="KW-0145">Chemotaxis</keyword>
<dbReference type="InterPro" id="IPR028051">
    <property type="entry name" value="CheX-like_dom"/>
</dbReference>
<proteinExistence type="predicted"/>
<dbReference type="STRING" id="55802.TBCH5v1_1426"/>
<dbReference type="Pfam" id="PF13690">
    <property type="entry name" value="CheX"/>
    <property type="match status" value="1"/>
</dbReference>
<evidence type="ECO:0000313" key="6">
    <source>
        <dbReference type="Proteomes" id="UP000066042"/>
    </source>
</evidence>
<evidence type="ECO:0000256" key="2">
    <source>
        <dbReference type="ARBA" id="ARBA00022801"/>
    </source>
</evidence>
<dbReference type="CDD" id="cd17909">
    <property type="entry name" value="CheC_ClassI"/>
    <property type="match status" value="1"/>
</dbReference>
<accession>A0A0S1XC40</accession>
<reference evidence="5 6" key="1">
    <citation type="journal article" date="2016" name="Genome Announc.">
        <title>Complete genome sequence of the hyperthermophilic and piezophilic archaeon Thermococcus barophilus Ch5, capable of growth at the expense of hydrogenogenesis from carbon monoxide and formate.</title>
        <authorList>
            <person name="Oger P."/>
            <person name="Sokolova T.G."/>
            <person name="Kozhevnikova D.A."/>
            <person name="Taranov E.A."/>
            <person name="Vannier P."/>
            <person name="Lee H.S."/>
            <person name="Kwon K.K."/>
            <person name="Kang S.G."/>
            <person name="Lee J.H."/>
            <person name="Bonch-Osmolovskaya E.A."/>
            <person name="Lebedinsky A.V."/>
        </authorList>
    </citation>
    <scope>NUCLEOTIDE SEQUENCE [LARGE SCALE GENOMIC DNA]</scope>
    <source>
        <strain evidence="6">Ch5</strain>
    </source>
</reference>
<feature type="coiled-coil region" evidence="3">
    <location>
        <begin position="190"/>
        <end position="217"/>
    </location>
</feature>
<evidence type="ECO:0000259" key="4">
    <source>
        <dbReference type="Pfam" id="PF13690"/>
    </source>
</evidence>
<evidence type="ECO:0000256" key="3">
    <source>
        <dbReference type="SAM" id="Coils"/>
    </source>
</evidence>
<dbReference type="PANTHER" id="PTHR43693:SF1">
    <property type="entry name" value="PROTEIN PHOSPHATASE CHEZ"/>
    <property type="match status" value="1"/>
</dbReference>
<organism evidence="5 6">
    <name type="scientific">Thermococcus barophilus</name>
    <dbReference type="NCBI Taxonomy" id="55802"/>
    <lineage>
        <taxon>Archaea</taxon>
        <taxon>Methanobacteriati</taxon>
        <taxon>Methanobacteriota</taxon>
        <taxon>Thermococci</taxon>
        <taxon>Thermococcales</taxon>
        <taxon>Thermococcaceae</taxon>
        <taxon>Thermococcus</taxon>
    </lineage>
</organism>
<dbReference type="PATRIC" id="fig|55802.8.peg.1404"/>
<dbReference type="RefSeq" id="WP_056934005.1">
    <property type="nucleotide sequence ID" value="NZ_CP013050.1"/>
</dbReference>
<dbReference type="AlphaFoldDB" id="A0A0S1XC40"/>
<dbReference type="GO" id="GO:0016787">
    <property type="term" value="F:hydrolase activity"/>
    <property type="evidence" value="ECO:0007669"/>
    <property type="project" value="UniProtKB-KW"/>
</dbReference>
<dbReference type="Gene3D" id="3.40.1550.10">
    <property type="entry name" value="CheC-like"/>
    <property type="match status" value="1"/>
</dbReference>
<protein>
    <submittedName>
        <fullName evidence="5">Chemotaxis protein</fullName>
    </submittedName>
</protein>
<dbReference type="GeneID" id="26136672"/>
<dbReference type="GO" id="GO:0006935">
    <property type="term" value="P:chemotaxis"/>
    <property type="evidence" value="ECO:0007669"/>
    <property type="project" value="UniProtKB-KW"/>
</dbReference>
<evidence type="ECO:0000256" key="1">
    <source>
        <dbReference type="ARBA" id="ARBA00022500"/>
    </source>
</evidence>
<dbReference type="InterPro" id="IPR028976">
    <property type="entry name" value="CheC-like_sf"/>
</dbReference>
<keyword evidence="2" id="KW-0378">Hydrolase</keyword>
<dbReference type="EMBL" id="CP013050">
    <property type="protein sequence ID" value="ALM75343.1"/>
    <property type="molecule type" value="Genomic_DNA"/>
</dbReference>
<dbReference type="PANTHER" id="PTHR43693">
    <property type="entry name" value="PROTEIN PHOSPHATASE CHEZ"/>
    <property type="match status" value="1"/>
</dbReference>
<dbReference type="Proteomes" id="UP000066042">
    <property type="component" value="Chromosome"/>
</dbReference>
<name>A0A0S1XC40_THEBA</name>
<sequence length="218" mass="24734">MGGEFKITEWHKDMFREASNIAISHALTALSQMIGPIEMDAPDVEIISRAEFLRRLAERGISRGFVVMFDITEGLSGLTILQFPRKSALTLSATLMGMDPDSVTELDDMGKSAIMEVGNILISVYTDILAKLIGEPVSLSPPKPAESLYDVEKELNRPDLRDVDRIMVFKTRFHQKDIGMESYFYLVPPRESFDKLVRRLEEMVKTAEKEVQEMREES</sequence>
<dbReference type="InterPro" id="IPR050992">
    <property type="entry name" value="CheZ_family_phosphatases"/>
</dbReference>
<gene>
    <name evidence="5" type="ORF">TBCH5v1_1426</name>
</gene>
<dbReference type="SUPFAM" id="SSF103039">
    <property type="entry name" value="CheC-like"/>
    <property type="match status" value="1"/>
</dbReference>
<keyword evidence="3" id="KW-0175">Coiled coil</keyword>